<organism evidence="1 2">
    <name type="scientific">Pedobacter nutrimenti</name>
    <dbReference type="NCBI Taxonomy" id="1241337"/>
    <lineage>
        <taxon>Bacteria</taxon>
        <taxon>Pseudomonadati</taxon>
        <taxon>Bacteroidota</taxon>
        <taxon>Sphingobacteriia</taxon>
        <taxon>Sphingobacteriales</taxon>
        <taxon>Sphingobacteriaceae</taxon>
        <taxon>Pedobacter</taxon>
    </lineage>
</organism>
<keyword evidence="2" id="KW-1185">Reference proteome</keyword>
<proteinExistence type="predicted"/>
<evidence type="ECO:0000313" key="2">
    <source>
        <dbReference type="Proteomes" id="UP000248198"/>
    </source>
</evidence>
<name>A0A318UES6_9SPHI</name>
<accession>A0A318UES6</accession>
<dbReference type="OrthoDB" id="735062at2"/>
<evidence type="ECO:0000313" key="1">
    <source>
        <dbReference type="EMBL" id="PYF74924.1"/>
    </source>
</evidence>
<sequence>MKCIDYPGYPVPDFRAQMDQLRAGFKKKGVELALQDIILSCFNDFMEGKTCYYEQLLYMKALQAELINFCNKVSGAPFTELLIQHLLFLRFNHSAFISFYQLKIREGLEPVFELRMQFDYLCAYEKALKIQTEWANGVFDKKSPAAHMAVLAYVKAELEYLQKKQNWDLGDRPLQLKTTAGPAYRIKVSISADALAYLLRLLVESGIIIAQPRSQLLGFVARNFQTPGIGEQLLSASSLGVKYLQVVQTTAKGVRAALMRMLKILDSRFAFVHFF</sequence>
<comment type="caution">
    <text evidence="1">The sequence shown here is derived from an EMBL/GenBank/DDBJ whole genome shotgun (WGS) entry which is preliminary data.</text>
</comment>
<dbReference type="RefSeq" id="WP_110829811.1">
    <property type="nucleotide sequence ID" value="NZ_QKLU01000003.1"/>
</dbReference>
<dbReference type="Proteomes" id="UP000248198">
    <property type="component" value="Unassembled WGS sequence"/>
</dbReference>
<dbReference type="EMBL" id="QKLU01000003">
    <property type="protein sequence ID" value="PYF74924.1"/>
    <property type="molecule type" value="Genomic_DNA"/>
</dbReference>
<dbReference type="AlphaFoldDB" id="A0A318UES6"/>
<gene>
    <name evidence="1" type="ORF">B0O44_103370</name>
</gene>
<reference evidence="1 2" key="1">
    <citation type="submission" date="2018-06" db="EMBL/GenBank/DDBJ databases">
        <title>Genomic Encyclopedia of Archaeal and Bacterial Type Strains, Phase II (KMG-II): from individual species to whole genera.</title>
        <authorList>
            <person name="Goeker M."/>
        </authorList>
    </citation>
    <scope>NUCLEOTIDE SEQUENCE [LARGE SCALE GENOMIC DNA]</scope>
    <source>
        <strain evidence="1 2">DSM 27372</strain>
    </source>
</reference>
<protein>
    <submittedName>
        <fullName evidence="1">Uncharacterized protein</fullName>
    </submittedName>
</protein>